<reference evidence="3" key="1">
    <citation type="submission" date="2020-02" db="EMBL/GenBank/DDBJ databases">
        <authorList>
            <person name="Meier V. D."/>
        </authorList>
    </citation>
    <scope>NUCLEOTIDE SEQUENCE</scope>
    <source>
        <strain evidence="3">AVDCRST_MAG75</strain>
    </source>
</reference>
<gene>
    <name evidence="3" type="ORF">AVDCRST_MAG75-1370</name>
</gene>
<keyword evidence="1" id="KW-0472">Membrane</keyword>
<feature type="transmembrane region" description="Helical" evidence="1">
    <location>
        <begin position="39"/>
        <end position="58"/>
    </location>
</feature>
<evidence type="ECO:0000256" key="2">
    <source>
        <dbReference type="SAM" id="SignalP"/>
    </source>
</evidence>
<evidence type="ECO:0000313" key="3">
    <source>
        <dbReference type="EMBL" id="CAA9387560.1"/>
    </source>
</evidence>
<keyword evidence="1" id="KW-1133">Transmembrane helix</keyword>
<proteinExistence type="predicted"/>
<organism evidence="3">
    <name type="scientific">uncultured Propionibacteriaceae bacterium</name>
    <dbReference type="NCBI Taxonomy" id="257457"/>
    <lineage>
        <taxon>Bacteria</taxon>
        <taxon>Bacillati</taxon>
        <taxon>Actinomycetota</taxon>
        <taxon>Actinomycetes</taxon>
        <taxon>Propionibacteriales</taxon>
        <taxon>Propionibacteriaceae</taxon>
        <taxon>environmental samples</taxon>
    </lineage>
</organism>
<evidence type="ECO:0000256" key="1">
    <source>
        <dbReference type="SAM" id="Phobius"/>
    </source>
</evidence>
<feature type="chain" id="PRO_5039605548" evidence="2">
    <location>
        <begin position="32"/>
        <end position="67"/>
    </location>
</feature>
<dbReference type="AlphaFoldDB" id="A0A6J4NGZ3"/>
<sequence>MSRRKRRANRAVLGGLCLMAAALCASSMGFAQRATTAAAIAGFVLLMYGVHLGWSVFYDSESDGPPS</sequence>
<protein>
    <submittedName>
        <fullName evidence="3">Uncharacterized protein</fullName>
    </submittedName>
</protein>
<keyword evidence="1" id="KW-0812">Transmembrane</keyword>
<name>A0A6J4NGZ3_9ACTN</name>
<accession>A0A6J4NGZ3</accession>
<feature type="signal peptide" evidence="2">
    <location>
        <begin position="1"/>
        <end position="31"/>
    </location>
</feature>
<keyword evidence="2" id="KW-0732">Signal</keyword>
<dbReference type="EMBL" id="CADCUO010000078">
    <property type="protein sequence ID" value="CAA9387560.1"/>
    <property type="molecule type" value="Genomic_DNA"/>
</dbReference>